<gene>
    <name evidence="1" type="ORF">SAMN02927923_01535</name>
</gene>
<dbReference type="Proteomes" id="UP000199569">
    <property type="component" value="Unassembled WGS sequence"/>
</dbReference>
<sequence>MDNALLLDALSKVDWTSQSQPPENAPGTLQKALLAIADAASQDSAWRAYNNLLSATGNNHAGTYYPVAVAVVPILGKVIEQGRDWPSWAALNVLIDLYCSFDPEPGQEIFLSSSRTVERVEAALGEAISSLRPLFKRIAHDPGSEGKRRAAAQELLKILSASRQESSIS</sequence>
<evidence type="ECO:0000313" key="2">
    <source>
        <dbReference type="Proteomes" id="UP000199569"/>
    </source>
</evidence>
<dbReference type="STRING" id="549386.SAMN02927923_01535"/>
<proteinExistence type="predicted"/>
<name>A0A1G5GJJ2_9HYPH</name>
<accession>A0A1G5GJJ2</accession>
<keyword evidence="2" id="KW-1185">Reference proteome</keyword>
<dbReference type="EMBL" id="FMVJ01000004">
    <property type="protein sequence ID" value="SCY51756.1"/>
    <property type="molecule type" value="Genomic_DNA"/>
</dbReference>
<reference evidence="1 2" key="1">
    <citation type="submission" date="2016-10" db="EMBL/GenBank/DDBJ databases">
        <authorList>
            <person name="de Groot N.N."/>
        </authorList>
    </citation>
    <scope>NUCLEOTIDE SEQUENCE [LARGE SCALE GENOMIC DNA]</scope>
    <source>
        <strain evidence="1 2">CGMCC 1.7666</strain>
    </source>
</reference>
<organism evidence="1 2">
    <name type="scientific">Microvirga guangxiensis</name>
    <dbReference type="NCBI Taxonomy" id="549386"/>
    <lineage>
        <taxon>Bacteria</taxon>
        <taxon>Pseudomonadati</taxon>
        <taxon>Pseudomonadota</taxon>
        <taxon>Alphaproteobacteria</taxon>
        <taxon>Hyphomicrobiales</taxon>
        <taxon>Methylobacteriaceae</taxon>
        <taxon>Microvirga</taxon>
    </lineage>
</organism>
<dbReference type="AlphaFoldDB" id="A0A1G5GJJ2"/>
<protein>
    <submittedName>
        <fullName evidence="1">Uncharacterized protein</fullName>
    </submittedName>
</protein>
<evidence type="ECO:0000313" key="1">
    <source>
        <dbReference type="EMBL" id="SCY51756.1"/>
    </source>
</evidence>